<dbReference type="EMBL" id="CP002546">
    <property type="protein sequence ID" value="ADY61388.1"/>
    <property type="molecule type" value="Genomic_DNA"/>
</dbReference>
<feature type="region of interest" description="Disordered" evidence="1">
    <location>
        <begin position="1"/>
        <end position="37"/>
    </location>
</feature>
<keyword evidence="3" id="KW-1185">Reference proteome</keyword>
<evidence type="ECO:0000313" key="3">
    <source>
        <dbReference type="Proteomes" id="UP000006860"/>
    </source>
</evidence>
<dbReference type="STRING" id="756272.Plabr_3802"/>
<dbReference type="Proteomes" id="UP000006860">
    <property type="component" value="Chromosome"/>
</dbReference>
<gene>
    <name evidence="2" type="ordered locus">Plabr_3802</name>
</gene>
<feature type="compositionally biased region" description="Basic and acidic residues" evidence="1">
    <location>
        <begin position="12"/>
        <end position="36"/>
    </location>
</feature>
<reference evidence="3" key="1">
    <citation type="submission" date="2011-02" db="EMBL/GenBank/DDBJ databases">
        <title>The complete genome of Planctomyces brasiliensis DSM 5305.</title>
        <authorList>
            <person name="Lucas S."/>
            <person name="Copeland A."/>
            <person name="Lapidus A."/>
            <person name="Bruce D."/>
            <person name="Goodwin L."/>
            <person name="Pitluck S."/>
            <person name="Kyrpides N."/>
            <person name="Mavromatis K."/>
            <person name="Pagani I."/>
            <person name="Ivanova N."/>
            <person name="Ovchinnikova G."/>
            <person name="Lu M."/>
            <person name="Detter J.C."/>
            <person name="Han C."/>
            <person name="Land M."/>
            <person name="Hauser L."/>
            <person name="Markowitz V."/>
            <person name="Cheng J.-F."/>
            <person name="Hugenholtz P."/>
            <person name="Woyke T."/>
            <person name="Wu D."/>
            <person name="Tindall B."/>
            <person name="Pomrenke H.G."/>
            <person name="Brambilla E."/>
            <person name="Klenk H.-P."/>
            <person name="Eisen J.A."/>
        </authorList>
    </citation>
    <scope>NUCLEOTIDE SEQUENCE [LARGE SCALE GENOMIC DNA]</scope>
    <source>
        <strain evidence="3">ATCC 49424 / DSM 5305 / JCM 21570 / NBRC 103401 / IFAM 1448</strain>
    </source>
</reference>
<protein>
    <submittedName>
        <fullName evidence="2">Uncharacterized protein</fullName>
    </submittedName>
</protein>
<sequence>MRGQMSLLPFTSEKRNLKLNEPRKSIVPKKKTESRSSLRKRLVRLLASLIIHRRHKQHRDAAASNAHR</sequence>
<evidence type="ECO:0000313" key="2">
    <source>
        <dbReference type="EMBL" id="ADY61388.1"/>
    </source>
</evidence>
<dbReference type="AlphaFoldDB" id="F0SSR0"/>
<name>F0SSR0_RUBBR</name>
<organism evidence="2 3">
    <name type="scientific">Rubinisphaera brasiliensis (strain ATCC 49424 / DSM 5305 / JCM 21570 / IAM 15109 / NBRC 103401 / IFAM 1448)</name>
    <name type="common">Planctomyces brasiliensis</name>
    <dbReference type="NCBI Taxonomy" id="756272"/>
    <lineage>
        <taxon>Bacteria</taxon>
        <taxon>Pseudomonadati</taxon>
        <taxon>Planctomycetota</taxon>
        <taxon>Planctomycetia</taxon>
        <taxon>Planctomycetales</taxon>
        <taxon>Planctomycetaceae</taxon>
        <taxon>Rubinisphaera</taxon>
    </lineage>
</organism>
<dbReference type="KEGG" id="pbs:Plabr_3802"/>
<dbReference type="HOGENOM" id="CLU_2791388_0_0_0"/>
<accession>F0SSR0</accession>
<evidence type="ECO:0000256" key="1">
    <source>
        <dbReference type="SAM" id="MobiDB-lite"/>
    </source>
</evidence>
<proteinExistence type="predicted"/>